<evidence type="ECO:0000313" key="1">
    <source>
        <dbReference type="EMBL" id="RJR26512.1"/>
    </source>
</evidence>
<name>A0A3A4ZBC2_UNCKA</name>
<reference evidence="1 2" key="1">
    <citation type="journal article" date="2017" name="ISME J.">
        <title>Energy and carbon metabolisms in a deep terrestrial subsurface fluid microbial community.</title>
        <authorList>
            <person name="Momper L."/>
            <person name="Jungbluth S.P."/>
            <person name="Lee M.D."/>
            <person name="Amend J.P."/>
        </authorList>
    </citation>
    <scope>NUCLEOTIDE SEQUENCE [LARGE SCALE GENOMIC DNA]</scope>
    <source>
        <strain evidence="1">SURF_46</strain>
    </source>
</reference>
<dbReference type="EMBL" id="QZJF01000021">
    <property type="protein sequence ID" value="RJR26512.1"/>
    <property type="molecule type" value="Genomic_DNA"/>
</dbReference>
<dbReference type="AlphaFoldDB" id="A0A3A4ZBC2"/>
<comment type="caution">
    <text evidence="1">The sequence shown here is derived from an EMBL/GenBank/DDBJ whole genome shotgun (WGS) entry which is preliminary data.</text>
</comment>
<evidence type="ECO:0000313" key="2">
    <source>
        <dbReference type="Proteomes" id="UP000265540"/>
    </source>
</evidence>
<accession>A0A3A4ZBC2</accession>
<organism evidence="1 2">
    <name type="scientific">candidate division WWE3 bacterium</name>
    <dbReference type="NCBI Taxonomy" id="2053526"/>
    <lineage>
        <taxon>Bacteria</taxon>
        <taxon>Katanobacteria</taxon>
    </lineage>
</organism>
<protein>
    <submittedName>
        <fullName evidence="1">Uncharacterized protein</fullName>
    </submittedName>
</protein>
<sequence>MIKTRTKTLTIMRIKVSNFEPAKSWLFQADNLQVPFIFQLIFGISYIEGRRHLEEQYEMAGTWSFAVVICIARGIVHRRGRLLALQTLA</sequence>
<gene>
    <name evidence="1" type="ORF">C4561_05190</name>
</gene>
<dbReference type="Proteomes" id="UP000265540">
    <property type="component" value="Unassembled WGS sequence"/>
</dbReference>
<proteinExistence type="predicted"/>